<dbReference type="AlphaFoldDB" id="A0AAN7MF24"/>
<comment type="similarity">
    <text evidence="1">Belongs to the WEB family.</text>
</comment>
<keyword evidence="2 3" id="KW-0175">Coiled coil</keyword>
<evidence type="ECO:0000256" key="2">
    <source>
        <dbReference type="ARBA" id="ARBA00023054"/>
    </source>
</evidence>
<feature type="compositionally biased region" description="Basic and acidic residues" evidence="4">
    <location>
        <begin position="738"/>
        <end position="768"/>
    </location>
</feature>
<gene>
    <name evidence="5" type="ORF">SAY86_003921</name>
</gene>
<feature type="compositionally biased region" description="Low complexity" evidence="4">
    <location>
        <begin position="1"/>
        <end position="18"/>
    </location>
</feature>
<dbReference type="EMBL" id="JAXQNO010000001">
    <property type="protein sequence ID" value="KAK4804104.1"/>
    <property type="molecule type" value="Genomic_DNA"/>
</dbReference>
<dbReference type="Pfam" id="PF05701">
    <property type="entry name" value="WEMBL"/>
    <property type="match status" value="1"/>
</dbReference>
<dbReference type="InterPro" id="IPR008545">
    <property type="entry name" value="Web"/>
</dbReference>
<evidence type="ECO:0000256" key="1">
    <source>
        <dbReference type="ARBA" id="ARBA00005485"/>
    </source>
</evidence>
<feature type="region of interest" description="Disordered" evidence="4">
    <location>
        <begin position="738"/>
        <end position="838"/>
    </location>
</feature>
<feature type="compositionally biased region" description="Polar residues" evidence="4">
    <location>
        <begin position="37"/>
        <end position="60"/>
    </location>
</feature>
<evidence type="ECO:0000313" key="5">
    <source>
        <dbReference type="EMBL" id="KAK4804104.1"/>
    </source>
</evidence>
<sequence>MSSKSKSSLSETSSGKASLATPKVGRVSRGVTKSDADSPSQLHNSCLSVTQSPRPVTSKSSIDRRSPKVISPADKPAARAVKVSDQQVQFNLVQDDLKKAKERIALIEKEKEKALDELKEAQNLAERANEKLKDALMAQKRAEESSEIEKFRAIEMEQAGIEATQKKEEEWMRELEAMRNQHALNVAALNSTSNELQKAQVDLTMASDAKNQALSHADDATKVAEMNAEKVEILSAELTQLKALLDSKLQAEANEKNKIVLQLKEEIDSLRQEVKKVKVFEKMMSEKEADVEQLNIELEAAKKAESYACSLVEEWKNRVWDLEMCLAEANKLERSASESLDSMMNKLEQENDLLQDAESEISSLKKKVDLLEMTIRNQKDDLMESEHQLGFVMEERSEMAKMVDFLRDELETVKDEKLSALNSEKLAASSLKSLLEEKEKHINDLKISKEEEEKSKKAMENLASALHEASAEARDAKEKLLYIQIEHEACEDQMENLRLVLKATNGKYETMLNDARHEIDLLSDVNEQFKNSYENSKVEWEQKELHLMDCMKQLEAENDALRIENDKLVNLLKQIDEESHAAKEEESQLKDNLVKAEAEITCLHGSLGERKSENMKLKETLLDKEKELHKLLQENEELQAREVDWMKKIGELSNLLEESILKKESVESVDLTDTEKEYDLLPKVVESFEENGHKGEDKQNMKIPPRDEESKWDNLQEQNTIVHDEAVQVDIETKIDAINGIKDDVNEGDPKSVEGCKIEKKDFSPQREEEQESLEDDLDSKADLSKSLNQVNGVNSLENTEDGETSPTKQQQQRSKKKKPLLQKFGSLLKKKGTNSTK</sequence>
<feature type="compositionally biased region" description="Polar residues" evidence="4">
    <location>
        <begin position="789"/>
        <end position="798"/>
    </location>
</feature>
<dbReference type="GO" id="GO:0007131">
    <property type="term" value="P:reciprocal meiotic recombination"/>
    <property type="evidence" value="ECO:0007669"/>
    <property type="project" value="TreeGrafter"/>
</dbReference>
<feature type="region of interest" description="Disordered" evidence="4">
    <location>
        <begin position="1"/>
        <end position="82"/>
    </location>
</feature>
<evidence type="ECO:0008006" key="7">
    <source>
        <dbReference type="Google" id="ProtNLM"/>
    </source>
</evidence>
<accession>A0AAN7MF24</accession>
<feature type="compositionally biased region" description="Acidic residues" evidence="4">
    <location>
        <begin position="769"/>
        <end position="778"/>
    </location>
</feature>
<comment type="caution">
    <text evidence="5">The sequence shown here is derived from an EMBL/GenBank/DDBJ whole genome shotgun (WGS) entry which is preliminary data.</text>
</comment>
<dbReference type="PANTHER" id="PTHR23160">
    <property type="entry name" value="SYNAPTONEMAL COMPLEX PROTEIN-RELATED"/>
    <property type="match status" value="1"/>
</dbReference>
<reference evidence="5 6" key="1">
    <citation type="journal article" date="2023" name="Hortic Res">
        <title>Pangenome of water caltrop reveals structural variations and asymmetric subgenome divergence after allopolyploidization.</title>
        <authorList>
            <person name="Zhang X."/>
            <person name="Chen Y."/>
            <person name="Wang L."/>
            <person name="Yuan Y."/>
            <person name="Fang M."/>
            <person name="Shi L."/>
            <person name="Lu R."/>
            <person name="Comes H.P."/>
            <person name="Ma Y."/>
            <person name="Chen Y."/>
            <person name="Huang G."/>
            <person name="Zhou Y."/>
            <person name="Zheng Z."/>
            <person name="Qiu Y."/>
        </authorList>
    </citation>
    <scope>NUCLEOTIDE SEQUENCE [LARGE SCALE GENOMIC DNA]</scope>
    <source>
        <strain evidence="5">F231</strain>
    </source>
</reference>
<feature type="coiled-coil region" evidence="3">
    <location>
        <begin position="337"/>
        <end position="479"/>
    </location>
</feature>
<feature type="region of interest" description="Disordered" evidence="4">
    <location>
        <begin position="688"/>
        <end position="720"/>
    </location>
</feature>
<name>A0AAN7MF24_TRANT</name>
<protein>
    <recommendedName>
        <fullName evidence="7">WEB family protein</fullName>
    </recommendedName>
</protein>
<proteinExistence type="inferred from homology"/>
<evidence type="ECO:0000313" key="6">
    <source>
        <dbReference type="Proteomes" id="UP001346149"/>
    </source>
</evidence>
<feature type="compositionally biased region" description="Basic and acidic residues" evidence="4">
    <location>
        <begin position="690"/>
        <end position="714"/>
    </location>
</feature>
<evidence type="ECO:0000256" key="4">
    <source>
        <dbReference type="SAM" id="MobiDB-lite"/>
    </source>
</evidence>
<feature type="coiled-coil region" evidence="3">
    <location>
        <begin position="253"/>
        <end position="304"/>
    </location>
</feature>
<evidence type="ECO:0000256" key="3">
    <source>
        <dbReference type="SAM" id="Coils"/>
    </source>
</evidence>
<feature type="compositionally biased region" description="Basic residues" evidence="4">
    <location>
        <begin position="829"/>
        <end position="838"/>
    </location>
</feature>
<organism evidence="5 6">
    <name type="scientific">Trapa natans</name>
    <name type="common">Water chestnut</name>
    <dbReference type="NCBI Taxonomy" id="22666"/>
    <lineage>
        <taxon>Eukaryota</taxon>
        <taxon>Viridiplantae</taxon>
        <taxon>Streptophyta</taxon>
        <taxon>Embryophyta</taxon>
        <taxon>Tracheophyta</taxon>
        <taxon>Spermatophyta</taxon>
        <taxon>Magnoliopsida</taxon>
        <taxon>eudicotyledons</taxon>
        <taxon>Gunneridae</taxon>
        <taxon>Pentapetalae</taxon>
        <taxon>rosids</taxon>
        <taxon>malvids</taxon>
        <taxon>Myrtales</taxon>
        <taxon>Lythraceae</taxon>
        <taxon>Trapa</taxon>
    </lineage>
</organism>
<feature type="coiled-coil region" evidence="3">
    <location>
        <begin position="90"/>
        <end position="181"/>
    </location>
</feature>
<dbReference type="PANTHER" id="PTHR23160:SF20">
    <property type="entry name" value="OS02G0439200 PROTEIN"/>
    <property type="match status" value="1"/>
</dbReference>
<dbReference type="Proteomes" id="UP001346149">
    <property type="component" value="Unassembled WGS sequence"/>
</dbReference>
<keyword evidence="6" id="KW-1185">Reference proteome</keyword>
<feature type="coiled-coil region" evidence="3">
    <location>
        <begin position="512"/>
        <end position="648"/>
    </location>
</feature>